<dbReference type="GO" id="GO:0016747">
    <property type="term" value="F:acyltransferase activity, transferring groups other than amino-acyl groups"/>
    <property type="evidence" value="ECO:0007669"/>
    <property type="project" value="InterPro"/>
</dbReference>
<dbReference type="InterPro" id="IPR051531">
    <property type="entry name" value="N-acetyltransferase"/>
</dbReference>
<protein>
    <recommendedName>
        <fullName evidence="1">N-acetyltransferase domain-containing protein</fullName>
    </recommendedName>
</protein>
<dbReference type="InterPro" id="IPR000182">
    <property type="entry name" value="GNAT_dom"/>
</dbReference>
<proteinExistence type="predicted"/>
<evidence type="ECO:0000259" key="1">
    <source>
        <dbReference type="PROSITE" id="PS51186"/>
    </source>
</evidence>
<feature type="domain" description="N-acetyltransferase" evidence="1">
    <location>
        <begin position="15"/>
        <end position="175"/>
    </location>
</feature>
<dbReference type="EMBL" id="LAZR01006094">
    <property type="protein sequence ID" value="KKM94787.1"/>
    <property type="molecule type" value="Genomic_DNA"/>
</dbReference>
<dbReference type="Pfam" id="PF13302">
    <property type="entry name" value="Acetyltransf_3"/>
    <property type="match status" value="1"/>
</dbReference>
<dbReference type="AlphaFoldDB" id="A0A0F9PNQ0"/>
<dbReference type="SUPFAM" id="SSF55729">
    <property type="entry name" value="Acyl-CoA N-acyltransferases (Nat)"/>
    <property type="match status" value="1"/>
</dbReference>
<organism evidence="2">
    <name type="scientific">marine sediment metagenome</name>
    <dbReference type="NCBI Taxonomy" id="412755"/>
    <lineage>
        <taxon>unclassified sequences</taxon>
        <taxon>metagenomes</taxon>
        <taxon>ecological metagenomes</taxon>
    </lineage>
</organism>
<comment type="caution">
    <text evidence="2">The sequence shown here is derived from an EMBL/GenBank/DDBJ whole genome shotgun (WGS) entry which is preliminary data.</text>
</comment>
<dbReference type="PROSITE" id="PS51186">
    <property type="entry name" value="GNAT"/>
    <property type="match status" value="1"/>
</dbReference>
<dbReference type="Gene3D" id="3.40.630.30">
    <property type="match status" value="1"/>
</dbReference>
<evidence type="ECO:0000313" key="2">
    <source>
        <dbReference type="EMBL" id="KKM94787.1"/>
    </source>
</evidence>
<dbReference type="PANTHER" id="PTHR43792">
    <property type="entry name" value="GNAT FAMILY, PUTATIVE (AFU_ORTHOLOGUE AFUA_3G00765)-RELATED-RELATED"/>
    <property type="match status" value="1"/>
</dbReference>
<sequence length="176" mass="20320">MIYNYLLEGQETDRLFFRKLQRTDFEAWLGFHQDKRTSEFWNGIPDNPQVACEQDFARTFYRYQNNLGGKQAVILKSTTELIGLSGLLVQKVDGVQEIEIAYSLLSEYWGKGYASEAAEMCRRYGFEHLGVTSLISIIQVDNVPSQKVALQTGMFLEKMTEYGGNEVYIFRINRTI</sequence>
<gene>
    <name evidence="2" type="ORF">LCGC14_1194820</name>
</gene>
<name>A0A0F9PNQ0_9ZZZZ</name>
<accession>A0A0F9PNQ0</accession>
<dbReference type="InterPro" id="IPR016181">
    <property type="entry name" value="Acyl_CoA_acyltransferase"/>
</dbReference>
<reference evidence="2" key="1">
    <citation type="journal article" date="2015" name="Nature">
        <title>Complex archaea that bridge the gap between prokaryotes and eukaryotes.</title>
        <authorList>
            <person name="Spang A."/>
            <person name="Saw J.H."/>
            <person name="Jorgensen S.L."/>
            <person name="Zaremba-Niedzwiedzka K."/>
            <person name="Martijn J."/>
            <person name="Lind A.E."/>
            <person name="van Eijk R."/>
            <person name="Schleper C."/>
            <person name="Guy L."/>
            <person name="Ettema T.J."/>
        </authorList>
    </citation>
    <scope>NUCLEOTIDE SEQUENCE</scope>
</reference>
<dbReference type="PANTHER" id="PTHR43792:SF1">
    <property type="entry name" value="N-ACETYLTRANSFERASE DOMAIN-CONTAINING PROTEIN"/>
    <property type="match status" value="1"/>
</dbReference>